<gene>
    <name evidence="1" type="ORF">CHARACLAT_004184</name>
</gene>
<dbReference type="EMBL" id="JAHUTJ010016584">
    <property type="protein sequence ID" value="MED6269889.1"/>
    <property type="molecule type" value="Genomic_DNA"/>
</dbReference>
<comment type="caution">
    <text evidence="1">The sequence shown here is derived from an EMBL/GenBank/DDBJ whole genome shotgun (WGS) entry which is preliminary data.</text>
</comment>
<keyword evidence="2" id="KW-1185">Reference proteome</keyword>
<evidence type="ECO:0000313" key="2">
    <source>
        <dbReference type="Proteomes" id="UP001352852"/>
    </source>
</evidence>
<organism evidence="1 2">
    <name type="scientific">Characodon lateralis</name>
    <dbReference type="NCBI Taxonomy" id="208331"/>
    <lineage>
        <taxon>Eukaryota</taxon>
        <taxon>Metazoa</taxon>
        <taxon>Chordata</taxon>
        <taxon>Craniata</taxon>
        <taxon>Vertebrata</taxon>
        <taxon>Euteleostomi</taxon>
        <taxon>Actinopterygii</taxon>
        <taxon>Neopterygii</taxon>
        <taxon>Teleostei</taxon>
        <taxon>Neoteleostei</taxon>
        <taxon>Acanthomorphata</taxon>
        <taxon>Ovalentaria</taxon>
        <taxon>Atherinomorphae</taxon>
        <taxon>Cyprinodontiformes</taxon>
        <taxon>Goodeidae</taxon>
        <taxon>Characodon</taxon>
    </lineage>
</organism>
<reference evidence="1 2" key="1">
    <citation type="submission" date="2021-06" db="EMBL/GenBank/DDBJ databases">
        <authorList>
            <person name="Palmer J.M."/>
        </authorList>
    </citation>
    <scope>NUCLEOTIDE SEQUENCE [LARGE SCALE GENOMIC DNA]</scope>
    <source>
        <strain evidence="1 2">CL_MEX2019</strain>
        <tissue evidence="1">Muscle</tissue>
    </source>
</reference>
<evidence type="ECO:0000313" key="1">
    <source>
        <dbReference type="EMBL" id="MED6269889.1"/>
    </source>
</evidence>
<dbReference type="Proteomes" id="UP001352852">
    <property type="component" value="Unassembled WGS sequence"/>
</dbReference>
<sequence length="66" mass="7859">MHQQQREEGEPFPIRTEAPRLHVWLNICSSALRLRSNKRANKRGHREDGEMRLYLRGGLEHMHEAK</sequence>
<accession>A0ABU7D7H9</accession>
<name>A0ABU7D7H9_9TELE</name>
<protein>
    <submittedName>
        <fullName evidence="1">Uncharacterized protein</fullName>
    </submittedName>
</protein>
<proteinExistence type="predicted"/>